<evidence type="ECO:0000256" key="3">
    <source>
        <dbReference type="ARBA" id="ARBA00022723"/>
    </source>
</evidence>
<dbReference type="PROSITE" id="PS00086">
    <property type="entry name" value="CYTOCHROME_P450"/>
    <property type="match status" value="1"/>
</dbReference>
<evidence type="ECO:0000313" key="9">
    <source>
        <dbReference type="EMBL" id="TDC62038.1"/>
    </source>
</evidence>
<feature type="region of interest" description="Disordered" evidence="8">
    <location>
        <begin position="65"/>
        <end position="84"/>
    </location>
</feature>
<dbReference type="AlphaFoldDB" id="A0A4R4SF85"/>
<dbReference type="RefSeq" id="WP_132822156.1">
    <property type="nucleotide sequence ID" value="NZ_SMKI01000691.1"/>
</dbReference>
<keyword evidence="3 7" id="KW-0479">Metal-binding</keyword>
<keyword evidence="4 7" id="KW-0560">Oxidoreductase</keyword>
<dbReference type="GO" id="GO:0005506">
    <property type="term" value="F:iron ion binding"/>
    <property type="evidence" value="ECO:0007669"/>
    <property type="project" value="InterPro"/>
</dbReference>
<dbReference type="GO" id="GO:0020037">
    <property type="term" value="F:heme binding"/>
    <property type="evidence" value="ECO:0007669"/>
    <property type="project" value="InterPro"/>
</dbReference>
<evidence type="ECO:0000256" key="8">
    <source>
        <dbReference type="SAM" id="MobiDB-lite"/>
    </source>
</evidence>
<organism evidence="9 10">
    <name type="scientific">Streptomyces hainanensis</name>
    <dbReference type="NCBI Taxonomy" id="402648"/>
    <lineage>
        <taxon>Bacteria</taxon>
        <taxon>Bacillati</taxon>
        <taxon>Actinomycetota</taxon>
        <taxon>Actinomycetes</taxon>
        <taxon>Kitasatosporales</taxon>
        <taxon>Streptomycetaceae</taxon>
        <taxon>Streptomyces</taxon>
    </lineage>
</organism>
<accession>A0A4R4SF85</accession>
<keyword evidence="10" id="KW-1185">Reference proteome</keyword>
<dbReference type="Gene3D" id="1.10.630.10">
    <property type="entry name" value="Cytochrome P450"/>
    <property type="match status" value="1"/>
</dbReference>
<dbReference type="OrthoDB" id="5500002at2"/>
<dbReference type="GO" id="GO:0016705">
    <property type="term" value="F:oxidoreductase activity, acting on paired donors, with incorporation or reduction of molecular oxygen"/>
    <property type="evidence" value="ECO:0007669"/>
    <property type="project" value="InterPro"/>
</dbReference>
<evidence type="ECO:0000256" key="6">
    <source>
        <dbReference type="ARBA" id="ARBA00023033"/>
    </source>
</evidence>
<evidence type="ECO:0000256" key="2">
    <source>
        <dbReference type="ARBA" id="ARBA00022617"/>
    </source>
</evidence>
<evidence type="ECO:0000256" key="7">
    <source>
        <dbReference type="RuleBase" id="RU000461"/>
    </source>
</evidence>
<evidence type="ECO:0000256" key="5">
    <source>
        <dbReference type="ARBA" id="ARBA00023004"/>
    </source>
</evidence>
<evidence type="ECO:0000313" key="10">
    <source>
        <dbReference type="Proteomes" id="UP000295345"/>
    </source>
</evidence>
<protein>
    <submittedName>
        <fullName evidence="9">Cytochrome P450</fullName>
    </submittedName>
</protein>
<evidence type="ECO:0000256" key="1">
    <source>
        <dbReference type="ARBA" id="ARBA00010617"/>
    </source>
</evidence>
<proteinExistence type="inferred from homology"/>
<dbReference type="FunFam" id="1.10.630.10:FF:000018">
    <property type="entry name" value="Cytochrome P450 monooxygenase"/>
    <property type="match status" value="1"/>
</dbReference>
<dbReference type="SUPFAM" id="SSF48264">
    <property type="entry name" value="Cytochrome P450"/>
    <property type="match status" value="1"/>
</dbReference>
<reference evidence="9 10" key="1">
    <citation type="submission" date="2019-03" db="EMBL/GenBank/DDBJ databases">
        <title>Draft genome sequences of novel Actinobacteria.</title>
        <authorList>
            <person name="Sahin N."/>
            <person name="Ay H."/>
            <person name="Saygin H."/>
        </authorList>
    </citation>
    <scope>NUCLEOTIDE SEQUENCE [LARGE SCALE GENOMIC DNA]</scope>
    <source>
        <strain evidence="9 10">DSM 41900</strain>
    </source>
</reference>
<dbReference type="EMBL" id="SMKI01000691">
    <property type="protein sequence ID" value="TDC62038.1"/>
    <property type="molecule type" value="Genomic_DNA"/>
</dbReference>
<sequence length="391" mass="42801">MDVVDLVAAGEDFVRNPFPHFAALRERGPVHRAHLPGGYHAWLVVGHQEARAALADPRLVKAFPNEPGEPEREPAVPHLLNTDPPDHTRLRGLVAREFTPGRVAALAPRVQEIADRLLDEMLAAPDRRADLVSAFSFPLPVTVICELIGVPNLDRDRFRDWSRALTAARPEEMPKVKAAMTEYVDGLATAKREEPGDDLLSALLHTTETDGDRLSRAEVVGMVWLLLVAGHETTVGLISNGVLALLGHPNQLAALRADWSLLDGAVEEVLRYDAPVMAPAVRFAAEPVEIGGTVIPRRDLVLPVIAEAGRDPARFLDPDRFDIRREPRGHLAFGHGIHYCLGAPLARLEGRVALRALLERAPGLALDSDPAALSWQPGMLTRGPLRLPIRW</sequence>
<keyword evidence="5 7" id="KW-0408">Iron</keyword>
<comment type="caution">
    <text evidence="9">The sequence shown here is derived from an EMBL/GenBank/DDBJ whole genome shotgun (WGS) entry which is preliminary data.</text>
</comment>
<dbReference type="PANTHER" id="PTHR46696">
    <property type="entry name" value="P450, PUTATIVE (EUROFUNG)-RELATED"/>
    <property type="match status" value="1"/>
</dbReference>
<dbReference type="PRINTS" id="PR00359">
    <property type="entry name" value="BP450"/>
</dbReference>
<dbReference type="CDD" id="cd11029">
    <property type="entry name" value="CYP107-like"/>
    <property type="match status" value="1"/>
</dbReference>
<dbReference type="Proteomes" id="UP000295345">
    <property type="component" value="Unassembled WGS sequence"/>
</dbReference>
<keyword evidence="6 7" id="KW-0503">Monooxygenase</keyword>
<evidence type="ECO:0000256" key="4">
    <source>
        <dbReference type="ARBA" id="ARBA00023002"/>
    </source>
</evidence>
<dbReference type="GO" id="GO:0004497">
    <property type="term" value="F:monooxygenase activity"/>
    <property type="evidence" value="ECO:0007669"/>
    <property type="project" value="UniProtKB-KW"/>
</dbReference>
<dbReference type="InterPro" id="IPR036396">
    <property type="entry name" value="Cyt_P450_sf"/>
</dbReference>
<dbReference type="InterPro" id="IPR017972">
    <property type="entry name" value="Cyt_P450_CS"/>
</dbReference>
<keyword evidence="2 7" id="KW-0349">Heme</keyword>
<comment type="similarity">
    <text evidence="1 7">Belongs to the cytochrome P450 family.</text>
</comment>
<dbReference type="PANTHER" id="PTHR46696:SF1">
    <property type="entry name" value="CYTOCHROME P450 YJIB-RELATED"/>
    <property type="match status" value="1"/>
</dbReference>
<dbReference type="Pfam" id="PF00067">
    <property type="entry name" value="p450"/>
    <property type="match status" value="1"/>
</dbReference>
<dbReference type="InterPro" id="IPR002397">
    <property type="entry name" value="Cyt_P450_B"/>
</dbReference>
<name>A0A4R4SF85_9ACTN</name>
<gene>
    <name evidence="9" type="ORF">E1283_34750</name>
</gene>
<dbReference type="InterPro" id="IPR001128">
    <property type="entry name" value="Cyt_P450"/>
</dbReference>